<dbReference type="PANTHER" id="PTHR30625:SF18">
    <property type="entry name" value="TONB2 ENERGY TRANSDUCTION SYSTEM INNER MEMBRANE COMPONENT EXBB"/>
    <property type="match status" value="1"/>
</dbReference>
<name>A0A1H6U4H5_9GAMM</name>
<keyword evidence="3 7" id="KW-0812">Transmembrane</keyword>
<dbReference type="GO" id="GO:0005886">
    <property type="term" value="C:plasma membrane"/>
    <property type="evidence" value="ECO:0007669"/>
    <property type="project" value="UniProtKB-SubCell"/>
</dbReference>
<evidence type="ECO:0000313" key="10">
    <source>
        <dbReference type="Proteomes" id="UP000242999"/>
    </source>
</evidence>
<sequence length="162" mass="18054">MDGQAWWPYLQAFLHAGGPVVEALFFLCWILWALLLERLWFCWRIYPQDRALATHSMDQVDLRLALEAVWPLIRNLISLCPLIGLLGTVTGMIQVFDVLAMTGTANPKLMAAGVARATLPTLAGILIAVVGLLVCTPLQRWSQRQALQLTLSKPAEGNRKYV</sequence>
<dbReference type="Proteomes" id="UP000242999">
    <property type="component" value="Unassembled WGS sequence"/>
</dbReference>
<dbReference type="Pfam" id="PF01618">
    <property type="entry name" value="MotA_ExbB"/>
    <property type="match status" value="1"/>
</dbReference>
<feature type="transmembrane region" description="Helical" evidence="7">
    <location>
        <begin position="113"/>
        <end position="135"/>
    </location>
</feature>
<dbReference type="STRING" id="64971.SAMN05421831_11211"/>
<evidence type="ECO:0000256" key="4">
    <source>
        <dbReference type="ARBA" id="ARBA00022989"/>
    </source>
</evidence>
<comment type="subcellular location">
    <subcellularLocation>
        <location evidence="1">Cell membrane</location>
        <topology evidence="1">Multi-pass membrane protein</topology>
    </subcellularLocation>
    <subcellularLocation>
        <location evidence="6">Membrane</location>
        <topology evidence="6">Multi-pass membrane protein</topology>
    </subcellularLocation>
</comment>
<evidence type="ECO:0000313" key="9">
    <source>
        <dbReference type="EMBL" id="SEI83285.1"/>
    </source>
</evidence>
<accession>A0A1H6U4H5</accession>
<gene>
    <name evidence="9" type="ORF">SAMN05421831_11211</name>
</gene>
<evidence type="ECO:0000259" key="8">
    <source>
        <dbReference type="Pfam" id="PF01618"/>
    </source>
</evidence>
<keyword evidence="2" id="KW-1003">Cell membrane</keyword>
<protein>
    <submittedName>
        <fullName evidence="9">Biopolymer transport protein ExbB</fullName>
    </submittedName>
</protein>
<dbReference type="EMBL" id="FNYH01000012">
    <property type="protein sequence ID" value="SEI83285.1"/>
    <property type="molecule type" value="Genomic_DNA"/>
</dbReference>
<dbReference type="InterPro" id="IPR002898">
    <property type="entry name" value="MotA_ExbB_proton_chnl"/>
</dbReference>
<keyword evidence="6" id="KW-0653">Protein transport</keyword>
<organism evidence="9 10">
    <name type="scientific">Allopseudospirillum japonicum</name>
    <dbReference type="NCBI Taxonomy" id="64971"/>
    <lineage>
        <taxon>Bacteria</taxon>
        <taxon>Pseudomonadati</taxon>
        <taxon>Pseudomonadota</taxon>
        <taxon>Gammaproteobacteria</taxon>
        <taxon>Oceanospirillales</taxon>
        <taxon>Oceanospirillaceae</taxon>
        <taxon>Allopseudospirillum</taxon>
    </lineage>
</organism>
<dbReference type="PANTHER" id="PTHR30625">
    <property type="entry name" value="PROTEIN TOLQ"/>
    <property type="match status" value="1"/>
</dbReference>
<evidence type="ECO:0000256" key="6">
    <source>
        <dbReference type="RuleBase" id="RU004057"/>
    </source>
</evidence>
<evidence type="ECO:0000256" key="5">
    <source>
        <dbReference type="ARBA" id="ARBA00023136"/>
    </source>
</evidence>
<evidence type="ECO:0000256" key="3">
    <source>
        <dbReference type="ARBA" id="ARBA00022692"/>
    </source>
</evidence>
<reference evidence="10" key="1">
    <citation type="submission" date="2016-10" db="EMBL/GenBank/DDBJ databases">
        <authorList>
            <person name="Varghese N."/>
            <person name="Submissions S."/>
        </authorList>
    </citation>
    <scope>NUCLEOTIDE SEQUENCE [LARGE SCALE GENOMIC DNA]</scope>
    <source>
        <strain evidence="10">DSM 7165</strain>
    </source>
</reference>
<feature type="transmembrane region" description="Helical" evidence="7">
    <location>
        <begin position="72"/>
        <end position="93"/>
    </location>
</feature>
<feature type="transmembrane region" description="Helical" evidence="7">
    <location>
        <begin position="12"/>
        <end position="36"/>
    </location>
</feature>
<comment type="similarity">
    <text evidence="6">Belongs to the exbB/tolQ family.</text>
</comment>
<dbReference type="GO" id="GO:0017038">
    <property type="term" value="P:protein import"/>
    <property type="evidence" value="ECO:0007669"/>
    <property type="project" value="TreeGrafter"/>
</dbReference>
<proteinExistence type="inferred from homology"/>
<feature type="domain" description="MotA/TolQ/ExbB proton channel" evidence="8">
    <location>
        <begin position="66"/>
        <end position="148"/>
    </location>
</feature>
<keyword evidence="5 7" id="KW-0472">Membrane</keyword>
<evidence type="ECO:0000256" key="7">
    <source>
        <dbReference type="SAM" id="Phobius"/>
    </source>
</evidence>
<keyword evidence="4 7" id="KW-1133">Transmembrane helix</keyword>
<dbReference type="InterPro" id="IPR050790">
    <property type="entry name" value="ExbB/TolQ_transport"/>
</dbReference>
<keyword evidence="6" id="KW-0813">Transport</keyword>
<dbReference type="RefSeq" id="WP_093311480.1">
    <property type="nucleotide sequence ID" value="NZ_FNYH01000012.1"/>
</dbReference>
<evidence type="ECO:0000256" key="2">
    <source>
        <dbReference type="ARBA" id="ARBA00022475"/>
    </source>
</evidence>
<dbReference type="OrthoDB" id="4045at2"/>
<keyword evidence="10" id="KW-1185">Reference proteome</keyword>
<evidence type="ECO:0000256" key="1">
    <source>
        <dbReference type="ARBA" id="ARBA00004651"/>
    </source>
</evidence>
<dbReference type="AlphaFoldDB" id="A0A1H6U4H5"/>